<protein>
    <submittedName>
        <fullName evidence="9">AEC family transporter</fullName>
    </submittedName>
</protein>
<feature type="transmembrane region" description="Helical" evidence="8">
    <location>
        <begin position="208"/>
        <end position="227"/>
    </location>
</feature>
<feature type="transmembrane region" description="Helical" evidence="8">
    <location>
        <begin position="6"/>
        <end position="27"/>
    </location>
</feature>
<reference evidence="9" key="1">
    <citation type="submission" date="2020-05" db="EMBL/GenBank/DDBJ databases">
        <title>Identification of trans-AT polyketide cluster in two marine bacteria, producers of a novel glutaramide-containing polyketide sesbanimide D and analogs.</title>
        <authorList>
            <person name="Kacar D."/>
            <person name="Rodriguez P."/>
            <person name="Canedo L."/>
            <person name="Gonzalez E."/>
            <person name="Galan B."/>
            <person name="De La Calle F."/>
            <person name="Garcia J.L."/>
        </authorList>
    </citation>
    <scope>NUCLEOTIDE SEQUENCE</scope>
    <source>
        <strain evidence="9">PHM038</strain>
    </source>
</reference>
<keyword evidence="5 8" id="KW-0812">Transmembrane</keyword>
<dbReference type="Pfam" id="PF03547">
    <property type="entry name" value="Mem_trans"/>
    <property type="match status" value="1"/>
</dbReference>
<dbReference type="InterPro" id="IPR004776">
    <property type="entry name" value="Mem_transp_PIN-like"/>
</dbReference>
<dbReference type="PANTHER" id="PTHR36838:SF3">
    <property type="entry name" value="TRANSPORTER AUXIN EFFLUX CARRIER EC FAMILY"/>
    <property type="match status" value="1"/>
</dbReference>
<evidence type="ECO:0000256" key="2">
    <source>
        <dbReference type="ARBA" id="ARBA00010145"/>
    </source>
</evidence>
<evidence type="ECO:0000256" key="5">
    <source>
        <dbReference type="ARBA" id="ARBA00022692"/>
    </source>
</evidence>
<dbReference type="Proteomes" id="UP000598467">
    <property type="component" value="Unassembled WGS sequence"/>
</dbReference>
<feature type="transmembrane region" description="Helical" evidence="8">
    <location>
        <begin position="234"/>
        <end position="256"/>
    </location>
</feature>
<evidence type="ECO:0000256" key="7">
    <source>
        <dbReference type="ARBA" id="ARBA00023136"/>
    </source>
</evidence>
<dbReference type="InterPro" id="IPR038770">
    <property type="entry name" value="Na+/solute_symporter_sf"/>
</dbReference>
<dbReference type="Gene3D" id="1.20.1530.20">
    <property type="match status" value="1"/>
</dbReference>
<feature type="transmembrane region" description="Helical" evidence="8">
    <location>
        <begin position="295"/>
        <end position="314"/>
    </location>
</feature>
<keyword evidence="4" id="KW-1003">Cell membrane</keyword>
<gene>
    <name evidence="9" type="ORF">HK439_11190</name>
</gene>
<feature type="transmembrane region" description="Helical" evidence="8">
    <location>
        <begin position="128"/>
        <end position="148"/>
    </location>
</feature>
<dbReference type="RefSeq" id="WP_190291575.1">
    <property type="nucleotide sequence ID" value="NZ_JABFCZ010000011.1"/>
</dbReference>
<feature type="transmembrane region" description="Helical" evidence="8">
    <location>
        <begin position="262"/>
        <end position="283"/>
    </location>
</feature>
<feature type="transmembrane region" description="Helical" evidence="8">
    <location>
        <begin position="39"/>
        <end position="58"/>
    </location>
</feature>
<feature type="transmembrane region" description="Helical" evidence="8">
    <location>
        <begin position="64"/>
        <end position="85"/>
    </location>
</feature>
<evidence type="ECO:0000256" key="3">
    <source>
        <dbReference type="ARBA" id="ARBA00022448"/>
    </source>
</evidence>
<proteinExistence type="inferred from homology"/>
<keyword evidence="6 8" id="KW-1133">Transmembrane helix</keyword>
<evidence type="ECO:0000256" key="8">
    <source>
        <dbReference type="SAM" id="Phobius"/>
    </source>
</evidence>
<name>A0A926NUT6_9HYPH</name>
<evidence type="ECO:0000256" key="4">
    <source>
        <dbReference type="ARBA" id="ARBA00022475"/>
    </source>
</evidence>
<evidence type="ECO:0000256" key="6">
    <source>
        <dbReference type="ARBA" id="ARBA00022989"/>
    </source>
</evidence>
<keyword evidence="7 8" id="KW-0472">Membrane</keyword>
<feature type="transmembrane region" description="Helical" evidence="8">
    <location>
        <begin position="169"/>
        <end position="188"/>
    </location>
</feature>
<evidence type="ECO:0000313" key="10">
    <source>
        <dbReference type="Proteomes" id="UP000598467"/>
    </source>
</evidence>
<sequence>MTGQVLSIVLPVFILIGVGYLVARVGLMSQTVGEALGEYVYVIAIPVLVFKTLAVVNLDGQSPWAIWAAYFTGMAATWIAGNLMIRKVFGREARAGVIGGISAAFANTVMVGLPLVSQVYGDAGLVPLLLIISVHLPAMTAATAVLMERAAALDGVSTPPPMPELLKRIGRNLIVNPIVVAITCSLIWRGTGLPIEGLFQDILNRISATALPVALLSLGMSMVTYGIRGNVLPGFLLSVLKLGFMPAAVFVMSAYVVHLPPLWTAVATLTATCPTGVNAYIFANRYGTGHAMSTNAITLTTAAAVATSGLWYAFLETWRAF</sequence>
<comment type="subcellular location">
    <subcellularLocation>
        <location evidence="1">Cell membrane</location>
        <topology evidence="1">Multi-pass membrane protein</topology>
    </subcellularLocation>
</comment>
<dbReference type="GO" id="GO:0055085">
    <property type="term" value="P:transmembrane transport"/>
    <property type="evidence" value="ECO:0007669"/>
    <property type="project" value="InterPro"/>
</dbReference>
<comment type="caution">
    <text evidence="9">The sequence shown here is derived from an EMBL/GenBank/DDBJ whole genome shotgun (WGS) entry which is preliminary data.</text>
</comment>
<dbReference type="EMBL" id="JABFCZ010000011">
    <property type="protein sequence ID" value="MBD1546829.1"/>
    <property type="molecule type" value="Genomic_DNA"/>
</dbReference>
<dbReference type="AlphaFoldDB" id="A0A926NUT6"/>
<dbReference type="PANTHER" id="PTHR36838">
    <property type="entry name" value="AUXIN EFFLUX CARRIER FAMILY PROTEIN"/>
    <property type="match status" value="1"/>
</dbReference>
<dbReference type="GO" id="GO:0005886">
    <property type="term" value="C:plasma membrane"/>
    <property type="evidence" value="ECO:0007669"/>
    <property type="project" value="UniProtKB-SubCell"/>
</dbReference>
<evidence type="ECO:0000256" key="1">
    <source>
        <dbReference type="ARBA" id="ARBA00004651"/>
    </source>
</evidence>
<organism evidence="9 10">
    <name type="scientific">Roseibium aggregatum</name>
    <dbReference type="NCBI Taxonomy" id="187304"/>
    <lineage>
        <taxon>Bacteria</taxon>
        <taxon>Pseudomonadati</taxon>
        <taxon>Pseudomonadota</taxon>
        <taxon>Alphaproteobacteria</taxon>
        <taxon>Hyphomicrobiales</taxon>
        <taxon>Stappiaceae</taxon>
        <taxon>Roseibium</taxon>
    </lineage>
</organism>
<accession>A0A926NUT6</accession>
<comment type="similarity">
    <text evidence="2">Belongs to the auxin efflux carrier (TC 2.A.69) family.</text>
</comment>
<evidence type="ECO:0000313" key="9">
    <source>
        <dbReference type="EMBL" id="MBD1546829.1"/>
    </source>
</evidence>
<keyword evidence="3" id="KW-0813">Transport</keyword>
<feature type="transmembrane region" description="Helical" evidence="8">
    <location>
        <begin position="97"/>
        <end position="116"/>
    </location>
</feature>